<reference evidence="4 5" key="1">
    <citation type="submission" date="2018-06" db="EMBL/GenBank/DDBJ databases">
        <title>Genomic Encyclopedia of Type Strains, Phase IV (KMG-IV): sequencing the most valuable type-strain genomes for metagenomic binning, comparative biology and taxonomic classification.</title>
        <authorList>
            <person name="Goeker M."/>
        </authorList>
    </citation>
    <scope>NUCLEOTIDE SEQUENCE [LARGE SCALE GENOMIC DNA]</scope>
    <source>
        <strain evidence="4 5">DSM 25619</strain>
    </source>
</reference>
<dbReference type="EMBL" id="QNRH01000004">
    <property type="protein sequence ID" value="RBO94711.1"/>
    <property type="molecule type" value="Genomic_DNA"/>
</dbReference>
<evidence type="ECO:0000256" key="2">
    <source>
        <dbReference type="SAM" id="SignalP"/>
    </source>
</evidence>
<dbReference type="AlphaFoldDB" id="A0A366DX64"/>
<keyword evidence="5" id="KW-1185">Reference proteome</keyword>
<dbReference type="InterPro" id="IPR009683">
    <property type="entry name" value="Extensin-like_C"/>
</dbReference>
<accession>A0A366DX64</accession>
<feature type="domain" description="Extensin-like C-terminal" evidence="3">
    <location>
        <begin position="72"/>
        <end position="249"/>
    </location>
</feature>
<gene>
    <name evidence="4" type="ORF">DFR47_10469</name>
</gene>
<feature type="region of interest" description="Disordered" evidence="1">
    <location>
        <begin position="34"/>
        <end position="63"/>
    </location>
</feature>
<feature type="chain" id="PRO_5016695610" description="Extensin-like C-terminal domain-containing protein" evidence="2">
    <location>
        <begin position="25"/>
        <end position="249"/>
    </location>
</feature>
<evidence type="ECO:0000313" key="5">
    <source>
        <dbReference type="Proteomes" id="UP000252893"/>
    </source>
</evidence>
<evidence type="ECO:0000313" key="4">
    <source>
        <dbReference type="EMBL" id="RBO94711.1"/>
    </source>
</evidence>
<sequence length="249" mass="27391">MHHFRYFLSLFMLITIFATTPVIAGSVPVPAIKPTTEQPQATSPLPKPEPKQSPAPAEPDTQKSERVYQAACLPLLQKEIIGKVLPPVQDGQCQIRSPLEITAFSQPVAIELDQPVTTNCTMAVALNEWVQQANSLAKTHLGSDIKTIGTGSHYQCRNVNNGAGRRVSEHAFANALDVMSFTLVNGETTELAKDWNGKDKQKQFWRALHAKSCTLFMTVLGPEADEAHKTNLHLDMGCHGKSCTYRICQ</sequence>
<name>A0A366DX64_9HYPH</name>
<dbReference type="Pfam" id="PF06904">
    <property type="entry name" value="Extensin-like_C"/>
    <property type="match status" value="1"/>
</dbReference>
<comment type="caution">
    <text evidence="4">The sequence shown here is derived from an EMBL/GenBank/DDBJ whole genome shotgun (WGS) entry which is preliminary data.</text>
</comment>
<keyword evidence="2" id="KW-0732">Signal</keyword>
<dbReference type="Proteomes" id="UP000252893">
    <property type="component" value="Unassembled WGS sequence"/>
</dbReference>
<feature type="compositionally biased region" description="Pro residues" evidence="1">
    <location>
        <begin position="45"/>
        <end position="57"/>
    </location>
</feature>
<protein>
    <recommendedName>
        <fullName evidence="3">Extensin-like C-terminal domain-containing protein</fullName>
    </recommendedName>
</protein>
<evidence type="ECO:0000256" key="1">
    <source>
        <dbReference type="SAM" id="MobiDB-lite"/>
    </source>
</evidence>
<evidence type="ECO:0000259" key="3">
    <source>
        <dbReference type="Pfam" id="PF06904"/>
    </source>
</evidence>
<feature type="signal peptide" evidence="2">
    <location>
        <begin position="1"/>
        <end position="24"/>
    </location>
</feature>
<organism evidence="4 5">
    <name type="scientific">Pseudochrobactrum asaccharolyticum</name>
    <dbReference type="NCBI Taxonomy" id="354351"/>
    <lineage>
        <taxon>Bacteria</taxon>
        <taxon>Pseudomonadati</taxon>
        <taxon>Pseudomonadota</taxon>
        <taxon>Alphaproteobacteria</taxon>
        <taxon>Hyphomicrobiales</taxon>
        <taxon>Brucellaceae</taxon>
        <taxon>Pseudochrobactrum</taxon>
    </lineage>
</organism>
<proteinExistence type="predicted"/>